<organism evidence="1 2">
    <name type="scientific">Apiospora hydei</name>
    <dbReference type="NCBI Taxonomy" id="1337664"/>
    <lineage>
        <taxon>Eukaryota</taxon>
        <taxon>Fungi</taxon>
        <taxon>Dikarya</taxon>
        <taxon>Ascomycota</taxon>
        <taxon>Pezizomycotina</taxon>
        <taxon>Sordariomycetes</taxon>
        <taxon>Xylariomycetidae</taxon>
        <taxon>Amphisphaeriales</taxon>
        <taxon>Apiosporaceae</taxon>
        <taxon>Apiospora</taxon>
    </lineage>
</organism>
<reference evidence="1 2" key="1">
    <citation type="submission" date="2023-01" db="EMBL/GenBank/DDBJ databases">
        <title>Analysis of 21 Apiospora genomes using comparative genomics revels a genus with tremendous synthesis potential of carbohydrate active enzymes and secondary metabolites.</title>
        <authorList>
            <person name="Sorensen T."/>
        </authorList>
    </citation>
    <scope>NUCLEOTIDE SEQUENCE [LARGE SCALE GENOMIC DNA]</scope>
    <source>
        <strain evidence="1 2">CBS 114990</strain>
    </source>
</reference>
<sequence>MGFWNTLVEGAKEAGGWVLDHAGDVAQVVGTVAKVAGLLIFSEENGDAGHQNHLEDFYRNFKTASEKLEEEAKTAALSAHSRSANVTDTSDFSDTTPVLDSVTGVWKAPAPLQEKGQPSVPMYQDLAKWFATLGVPAGAIDEAATAIARGIFAVNMDPLVNGQVHSASCHYTPPDGSFTLDCGHAFYHLPLGATSQDKYWHSSIYAIFRPSNTHLEAKRMKGAVPTTVLNKLKPGSPVWIVNAIINWGNASVATALHDKLIQALIGADAGGDGLNVFSSNLLGASQSIQIQGSLKDNPSTLHQSLISSAAKVLSAMLVPPGVDHTGGVLDTPIPCHGIPLMVPEVNVTESQLVCMPDLAKRM</sequence>
<evidence type="ECO:0000313" key="1">
    <source>
        <dbReference type="EMBL" id="KAK8065462.1"/>
    </source>
</evidence>
<name>A0ABR1V2Q0_9PEZI</name>
<gene>
    <name evidence="1" type="ORF">PG997_012209</name>
</gene>
<comment type="caution">
    <text evidence="1">The sequence shown here is derived from an EMBL/GenBank/DDBJ whole genome shotgun (WGS) entry which is preliminary data.</text>
</comment>
<evidence type="ECO:0000313" key="2">
    <source>
        <dbReference type="Proteomes" id="UP001433268"/>
    </source>
</evidence>
<dbReference type="Proteomes" id="UP001433268">
    <property type="component" value="Unassembled WGS sequence"/>
</dbReference>
<accession>A0ABR1V2Q0</accession>
<dbReference type="EMBL" id="JAQQWN010000009">
    <property type="protein sequence ID" value="KAK8065462.1"/>
    <property type="molecule type" value="Genomic_DNA"/>
</dbReference>
<dbReference type="RefSeq" id="XP_066662215.1">
    <property type="nucleotide sequence ID" value="XM_066816523.1"/>
</dbReference>
<dbReference type="GeneID" id="92049583"/>
<protein>
    <submittedName>
        <fullName evidence="1">Uncharacterized protein</fullName>
    </submittedName>
</protein>
<keyword evidence="2" id="KW-1185">Reference proteome</keyword>
<proteinExistence type="predicted"/>